<dbReference type="GO" id="GO:0045454">
    <property type="term" value="P:cell redox homeostasis"/>
    <property type="evidence" value="ECO:0007669"/>
    <property type="project" value="InterPro"/>
</dbReference>
<dbReference type="InterPro" id="IPR036249">
    <property type="entry name" value="Thioredoxin-like_sf"/>
</dbReference>
<dbReference type="PANTHER" id="PTHR48105">
    <property type="entry name" value="THIOREDOXIN REDUCTASE 1-RELATED-RELATED"/>
    <property type="match status" value="1"/>
</dbReference>
<feature type="domain" description="FAD/NAD(P)-binding" evidence="11">
    <location>
        <begin position="102"/>
        <end position="427"/>
    </location>
</feature>
<evidence type="ECO:0000256" key="7">
    <source>
        <dbReference type="ARBA" id="ARBA00023157"/>
    </source>
</evidence>
<dbReference type="AlphaFoldDB" id="A0A1I1J2C6"/>
<keyword evidence="4" id="KW-0274">FAD</keyword>
<dbReference type="OrthoDB" id="265365at2157"/>
<dbReference type="PRINTS" id="PR00469">
    <property type="entry name" value="PNDRDTASEII"/>
</dbReference>
<evidence type="ECO:0000259" key="10">
    <source>
        <dbReference type="Pfam" id="PF00462"/>
    </source>
</evidence>
<dbReference type="SUPFAM" id="SSF52833">
    <property type="entry name" value="Thioredoxin-like"/>
    <property type="match status" value="1"/>
</dbReference>
<dbReference type="NCBIfam" id="TIGR02181">
    <property type="entry name" value="GRX_bact"/>
    <property type="match status" value="1"/>
</dbReference>
<feature type="compositionally biased region" description="Basic and acidic residues" evidence="9">
    <location>
        <begin position="197"/>
        <end position="206"/>
    </location>
</feature>
<keyword evidence="5" id="KW-0249">Electron transport</keyword>
<feature type="compositionally biased region" description="Polar residues" evidence="9">
    <location>
        <begin position="186"/>
        <end position="196"/>
    </location>
</feature>
<dbReference type="InterPro" id="IPR011900">
    <property type="entry name" value="GRX_bact"/>
</dbReference>
<organism evidence="12 13">
    <name type="scientific">Natronobacterium haloterrestre</name>
    <name type="common">Halobiforma haloterrestris</name>
    <dbReference type="NCBI Taxonomy" id="148448"/>
    <lineage>
        <taxon>Archaea</taxon>
        <taxon>Methanobacteriati</taxon>
        <taxon>Methanobacteriota</taxon>
        <taxon>Stenosarchaea group</taxon>
        <taxon>Halobacteria</taxon>
        <taxon>Halobacteriales</taxon>
        <taxon>Natrialbaceae</taxon>
        <taxon>Natronobacterium</taxon>
    </lineage>
</organism>
<evidence type="ECO:0000256" key="2">
    <source>
        <dbReference type="ARBA" id="ARBA00022448"/>
    </source>
</evidence>
<keyword evidence="2" id="KW-0813">Transport</keyword>
<dbReference type="Gene3D" id="3.50.50.60">
    <property type="entry name" value="FAD/NAD(P)-binding domain"/>
    <property type="match status" value="2"/>
</dbReference>
<gene>
    <name evidence="12" type="ORF">SAMN05444422_10821</name>
</gene>
<keyword evidence="3" id="KW-0285">Flavoprotein</keyword>
<dbReference type="PRINTS" id="PR00368">
    <property type="entry name" value="FADPNR"/>
</dbReference>
<evidence type="ECO:0000256" key="1">
    <source>
        <dbReference type="ARBA" id="ARBA00007787"/>
    </source>
</evidence>
<keyword evidence="7" id="KW-1015">Disulfide bond</keyword>
<dbReference type="PROSITE" id="PS00573">
    <property type="entry name" value="PYRIDINE_REDOX_2"/>
    <property type="match status" value="1"/>
</dbReference>
<name>A0A1I1J2C6_NATHA</name>
<accession>A0A1I1J2C6</accession>
<dbReference type="InterPro" id="IPR002109">
    <property type="entry name" value="Glutaredoxin"/>
</dbReference>
<keyword evidence="8" id="KW-0676">Redox-active center</keyword>
<reference evidence="13" key="1">
    <citation type="submission" date="2016-10" db="EMBL/GenBank/DDBJ databases">
        <authorList>
            <person name="Varghese N."/>
            <person name="Submissions S."/>
        </authorList>
    </citation>
    <scope>NUCLEOTIDE SEQUENCE [LARGE SCALE GENOMIC DNA]</scope>
    <source>
        <strain evidence="13">DSM 13078</strain>
    </source>
</reference>
<dbReference type="RefSeq" id="WP_089788878.1">
    <property type="nucleotide sequence ID" value="NZ_FOKW01000008.1"/>
</dbReference>
<protein>
    <submittedName>
        <fullName evidence="12">Thioredoxin reductase (NADPH)</fullName>
    </submittedName>
</protein>
<dbReference type="Proteomes" id="UP000199161">
    <property type="component" value="Unassembled WGS sequence"/>
</dbReference>
<evidence type="ECO:0000256" key="4">
    <source>
        <dbReference type="ARBA" id="ARBA00022827"/>
    </source>
</evidence>
<dbReference type="Pfam" id="PF00462">
    <property type="entry name" value="Glutaredoxin"/>
    <property type="match status" value="1"/>
</dbReference>
<dbReference type="PROSITE" id="PS00195">
    <property type="entry name" value="GLUTAREDOXIN_1"/>
    <property type="match status" value="1"/>
</dbReference>
<evidence type="ECO:0000259" key="11">
    <source>
        <dbReference type="Pfam" id="PF07992"/>
    </source>
</evidence>
<feature type="region of interest" description="Disordered" evidence="9">
    <location>
        <begin position="183"/>
        <end position="206"/>
    </location>
</feature>
<dbReference type="InterPro" id="IPR023753">
    <property type="entry name" value="FAD/NAD-binding_dom"/>
</dbReference>
<keyword evidence="13" id="KW-1185">Reference proteome</keyword>
<dbReference type="InterPro" id="IPR050097">
    <property type="entry name" value="Ferredoxin-NADP_redctase_2"/>
</dbReference>
<evidence type="ECO:0000256" key="6">
    <source>
        <dbReference type="ARBA" id="ARBA00023002"/>
    </source>
</evidence>
<dbReference type="Pfam" id="PF07992">
    <property type="entry name" value="Pyr_redox_2"/>
    <property type="match status" value="1"/>
</dbReference>
<evidence type="ECO:0000256" key="8">
    <source>
        <dbReference type="ARBA" id="ARBA00023284"/>
    </source>
</evidence>
<feature type="domain" description="Glutaredoxin" evidence="10">
    <location>
        <begin position="7"/>
        <end position="67"/>
    </location>
</feature>
<dbReference type="CDD" id="cd03418">
    <property type="entry name" value="GRX_GRXb_1_3_like"/>
    <property type="match status" value="1"/>
</dbReference>
<evidence type="ECO:0000256" key="3">
    <source>
        <dbReference type="ARBA" id="ARBA00022630"/>
    </source>
</evidence>
<evidence type="ECO:0000256" key="9">
    <source>
        <dbReference type="SAM" id="MobiDB-lite"/>
    </source>
</evidence>
<dbReference type="InterPro" id="IPR011767">
    <property type="entry name" value="GLR_AS"/>
</dbReference>
<dbReference type="InterPro" id="IPR008255">
    <property type="entry name" value="Pyr_nucl-diS_OxRdtase_2_AS"/>
</dbReference>
<evidence type="ECO:0000313" key="12">
    <source>
        <dbReference type="EMBL" id="SFC40768.1"/>
    </source>
</evidence>
<evidence type="ECO:0000313" key="13">
    <source>
        <dbReference type="Proteomes" id="UP000199161"/>
    </source>
</evidence>
<dbReference type="EMBL" id="FOKW01000008">
    <property type="protein sequence ID" value="SFC40768.1"/>
    <property type="molecule type" value="Genomic_DNA"/>
</dbReference>
<proteinExistence type="inferred from homology"/>
<evidence type="ECO:0000256" key="5">
    <source>
        <dbReference type="ARBA" id="ARBA00022982"/>
    </source>
</evidence>
<comment type="similarity">
    <text evidence="1">Belongs to the glutaredoxin family.</text>
</comment>
<sequence>MSDQPRVEIYTKEDCPYCEKAKDLFDNKGVEYEEYNVTGDEELFEEMVERADGRKTAPEVFIDDELIGGWDDTSALDETGELDEKLGLVTDGGDEIVEHRPLLIAGTGIAGLTAAIYAGRANNDPLVIEGDEPGGQLTLTTDVANYPGFPEGISGPELVNNMKEQARKFGADLKNGVIESVERVEQSSTANQNASRSGDDSSRPFRVELTNGDVYTADAVIAASGASARTLGIPGEDELMGYGLSTCATCDGAFFRGEDMLVVGGGDAAMEEATFLTKFADTVYIAHRREEFRAEDHWVDRVHEKVEDGEIEIMKNTELVEVHGSQEEGVDHVTLVENEKGHPTDRLDDPETNEFEFDVGAVFLAIGHTPNTEYLEDTDVKMDDEGYLKTQGGEGGGQTETDVPGIFGAGDVVDYHYQQAVTAAGMGSKAALDADEYLEDLERAESAGEVEAAAADD</sequence>
<dbReference type="GO" id="GO:0016668">
    <property type="term" value="F:oxidoreductase activity, acting on a sulfur group of donors, NAD(P) as acceptor"/>
    <property type="evidence" value="ECO:0007669"/>
    <property type="project" value="UniProtKB-ARBA"/>
</dbReference>
<dbReference type="PROSITE" id="PS51354">
    <property type="entry name" value="GLUTAREDOXIN_2"/>
    <property type="match status" value="1"/>
</dbReference>
<dbReference type="Gene3D" id="3.40.30.10">
    <property type="entry name" value="Glutaredoxin"/>
    <property type="match status" value="1"/>
</dbReference>
<keyword evidence="6" id="KW-0560">Oxidoreductase</keyword>
<dbReference type="InterPro" id="IPR036188">
    <property type="entry name" value="FAD/NAD-bd_sf"/>
</dbReference>
<dbReference type="SUPFAM" id="SSF51905">
    <property type="entry name" value="FAD/NAD(P)-binding domain"/>
    <property type="match status" value="1"/>
</dbReference>